<dbReference type="InterPro" id="IPR018062">
    <property type="entry name" value="HTH_AraC-typ_CS"/>
</dbReference>
<dbReference type="InterPro" id="IPR020449">
    <property type="entry name" value="Tscrpt_reg_AraC-type_HTH"/>
</dbReference>
<evidence type="ECO:0000256" key="1">
    <source>
        <dbReference type="ARBA" id="ARBA00023015"/>
    </source>
</evidence>
<dbReference type="SUPFAM" id="SSF46689">
    <property type="entry name" value="Homeodomain-like"/>
    <property type="match status" value="1"/>
</dbReference>
<accession>A0ABT0BP01</accession>
<dbReference type="PROSITE" id="PS01124">
    <property type="entry name" value="HTH_ARAC_FAMILY_2"/>
    <property type="match status" value="1"/>
</dbReference>
<dbReference type="PANTHER" id="PTHR46796:SF6">
    <property type="entry name" value="ARAC SUBFAMILY"/>
    <property type="match status" value="1"/>
</dbReference>
<proteinExistence type="predicted"/>
<dbReference type="Gene3D" id="1.10.10.60">
    <property type="entry name" value="Homeodomain-like"/>
    <property type="match status" value="2"/>
</dbReference>
<reference evidence="5 6" key="1">
    <citation type="submission" date="2022-04" db="EMBL/GenBank/DDBJ databases">
        <title>Identification of a novel bacterium isolated from mangrove sediments.</title>
        <authorList>
            <person name="Pan X."/>
        </authorList>
    </citation>
    <scope>NUCLEOTIDE SEQUENCE [LARGE SCALE GENOMIC DNA]</scope>
    <source>
        <strain evidence="5 6">B2638</strain>
    </source>
</reference>
<keyword evidence="1" id="KW-0805">Transcription regulation</keyword>
<organism evidence="5 6">
    <name type="scientific">Novosphingobium beihaiensis</name>
    <dbReference type="NCBI Taxonomy" id="2930389"/>
    <lineage>
        <taxon>Bacteria</taxon>
        <taxon>Pseudomonadati</taxon>
        <taxon>Pseudomonadota</taxon>
        <taxon>Alphaproteobacteria</taxon>
        <taxon>Sphingomonadales</taxon>
        <taxon>Sphingomonadaceae</taxon>
        <taxon>Novosphingobium</taxon>
    </lineage>
</organism>
<dbReference type="EMBL" id="JALHLG010000005">
    <property type="protein sequence ID" value="MCJ2186434.1"/>
    <property type="molecule type" value="Genomic_DNA"/>
</dbReference>
<comment type="caution">
    <text evidence="5">The sequence shown here is derived from an EMBL/GenBank/DDBJ whole genome shotgun (WGS) entry which is preliminary data.</text>
</comment>
<sequence>MPYSDVQRPSMVVDAALSGEGVLGRIVRFDIPEPTDTRHPVDAGYHVNMCLTPRPLQSRGGYRRRWGPHRMERLGDIFAIPPGEELFIKGGSGRQASLICTIDAALVEELAGQPLDWDDRHLAAALDIGSAQMRALLFRITAEVRHPGHASQRMLELLGGELAIELARYSLEVTERPATGGLAGWRLRLIDERLADDLRAPSLKELAELCGLSVRQLTRGFRVSRACSIGDYIEQRRMEAAKRLLMEGESVKTIAFTMGFASPSSFTFAFRRAVGASPSTFRQRQGRVLAEPLGLDAGN</sequence>
<dbReference type="Proteomes" id="UP001202281">
    <property type="component" value="Unassembled WGS sequence"/>
</dbReference>
<name>A0ABT0BP01_9SPHN</name>
<keyword evidence="2" id="KW-0238">DNA-binding</keyword>
<dbReference type="PRINTS" id="PR00032">
    <property type="entry name" value="HTHARAC"/>
</dbReference>
<dbReference type="PANTHER" id="PTHR46796">
    <property type="entry name" value="HTH-TYPE TRANSCRIPTIONAL ACTIVATOR RHAS-RELATED"/>
    <property type="match status" value="1"/>
</dbReference>
<evidence type="ECO:0000259" key="4">
    <source>
        <dbReference type="PROSITE" id="PS01124"/>
    </source>
</evidence>
<evidence type="ECO:0000313" key="5">
    <source>
        <dbReference type="EMBL" id="MCJ2186434.1"/>
    </source>
</evidence>
<dbReference type="InterPro" id="IPR050204">
    <property type="entry name" value="AraC_XylS_family_regulators"/>
</dbReference>
<dbReference type="InterPro" id="IPR018060">
    <property type="entry name" value="HTH_AraC"/>
</dbReference>
<gene>
    <name evidence="5" type="ORF">MTR66_06340</name>
</gene>
<dbReference type="Pfam" id="PF12833">
    <property type="entry name" value="HTH_18"/>
    <property type="match status" value="1"/>
</dbReference>
<keyword evidence="3" id="KW-0804">Transcription</keyword>
<dbReference type="RefSeq" id="WP_243918828.1">
    <property type="nucleotide sequence ID" value="NZ_JALHLG010000005.1"/>
</dbReference>
<dbReference type="PROSITE" id="PS00041">
    <property type="entry name" value="HTH_ARAC_FAMILY_1"/>
    <property type="match status" value="1"/>
</dbReference>
<dbReference type="SMART" id="SM00342">
    <property type="entry name" value="HTH_ARAC"/>
    <property type="match status" value="1"/>
</dbReference>
<feature type="domain" description="HTH araC/xylS-type" evidence="4">
    <location>
        <begin position="184"/>
        <end position="284"/>
    </location>
</feature>
<evidence type="ECO:0000256" key="2">
    <source>
        <dbReference type="ARBA" id="ARBA00023125"/>
    </source>
</evidence>
<evidence type="ECO:0000256" key="3">
    <source>
        <dbReference type="ARBA" id="ARBA00023163"/>
    </source>
</evidence>
<dbReference type="InterPro" id="IPR009057">
    <property type="entry name" value="Homeodomain-like_sf"/>
</dbReference>
<keyword evidence="6" id="KW-1185">Reference proteome</keyword>
<evidence type="ECO:0000313" key="6">
    <source>
        <dbReference type="Proteomes" id="UP001202281"/>
    </source>
</evidence>
<protein>
    <submittedName>
        <fullName evidence="5">AraC family transcriptional regulator</fullName>
    </submittedName>
</protein>